<dbReference type="EnsemblPlants" id="KRH32871">
    <property type="protein sequence ID" value="KRH32871"/>
    <property type="gene ID" value="GLYMA_10G083000"/>
</dbReference>
<organism evidence="1">
    <name type="scientific">Glycine max</name>
    <name type="common">Soybean</name>
    <name type="synonym">Glycine hispida</name>
    <dbReference type="NCBI Taxonomy" id="3847"/>
    <lineage>
        <taxon>Eukaryota</taxon>
        <taxon>Viridiplantae</taxon>
        <taxon>Streptophyta</taxon>
        <taxon>Embryophyta</taxon>
        <taxon>Tracheophyta</taxon>
        <taxon>Spermatophyta</taxon>
        <taxon>Magnoliopsida</taxon>
        <taxon>eudicotyledons</taxon>
        <taxon>Gunneridae</taxon>
        <taxon>Pentapetalae</taxon>
        <taxon>rosids</taxon>
        <taxon>fabids</taxon>
        <taxon>Fabales</taxon>
        <taxon>Fabaceae</taxon>
        <taxon>Papilionoideae</taxon>
        <taxon>50 kb inversion clade</taxon>
        <taxon>NPAAA clade</taxon>
        <taxon>indigoferoid/millettioid clade</taxon>
        <taxon>Phaseoleae</taxon>
        <taxon>Glycine</taxon>
        <taxon>Glycine subgen. Soja</taxon>
    </lineage>
</organism>
<evidence type="ECO:0000313" key="1">
    <source>
        <dbReference type="EMBL" id="KRH32871.1"/>
    </source>
</evidence>
<keyword evidence="3" id="KW-1185">Reference proteome</keyword>
<dbReference type="EMBL" id="CM000843">
    <property type="protein sequence ID" value="KRH32871.1"/>
    <property type="molecule type" value="Genomic_DNA"/>
</dbReference>
<dbReference type="Gramene" id="KRH32871">
    <property type="protein sequence ID" value="KRH32871"/>
    <property type="gene ID" value="GLYMA_10G083000"/>
</dbReference>
<reference evidence="2" key="2">
    <citation type="submission" date="2018-02" db="UniProtKB">
        <authorList>
            <consortium name="EnsemblPlants"/>
        </authorList>
    </citation>
    <scope>IDENTIFICATION</scope>
    <source>
        <strain evidence="2">Williams 82</strain>
    </source>
</reference>
<protein>
    <submittedName>
        <fullName evidence="1 2">Uncharacterized protein</fullName>
    </submittedName>
</protein>
<dbReference type="InParanoid" id="A0A0R0HQT8"/>
<reference evidence="1" key="3">
    <citation type="submission" date="2018-07" db="EMBL/GenBank/DDBJ databases">
        <title>WGS assembly of Glycine max.</title>
        <authorList>
            <person name="Schmutz J."/>
            <person name="Cannon S."/>
            <person name="Schlueter J."/>
            <person name="Ma J."/>
            <person name="Mitros T."/>
            <person name="Nelson W."/>
            <person name="Hyten D."/>
            <person name="Song Q."/>
            <person name="Thelen J."/>
            <person name="Cheng J."/>
            <person name="Xu D."/>
            <person name="Hellsten U."/>
            <person name="May G."/>
            <person name="Yu Y."/>
            <person name="Sakurai T."/>
            <person name="Umezawa T."/>
            <person name="Bhattacharyya M."/>
            <person name="Sandhu D."/>
            <person name="Valliyodan B."/>
            <person name="Lindquist E."/>
            <person name="Peto M."/>
            <person name="Grant D."/>
            <person name="Shu S."/>
            <person name="Goodstein D."/>
            <person name="Barry K."/>
            <person name="Futrell-Griggs M."/>
            <person name="Abernathy B."/>
            <person name="Du J."/>
            <person name="Tian Z."/>
            <person name="Zhu L."/>
            <person name="Gill N."/>
            <person name="Joshi T."/>
            <person name="Libault M."/>
            <person name="Sethuraman A."/>
            <person name="Zhang X."/>
            <person name="Shinozaki K."/>
            <person name="Nguyen H."/>
            <person name="Wing R."/>
            <person name="Cregan P."/>
            <person name="Specht J."/>
            <person name="Grimwood J."/>
            <person name="Rokhsar D."/>
            <person name="Stacey G."/>
            <person name="Shoemaker R."/>
            <person name="Jackson S."/>
        </authorList>
    </citation>
    <scope>NUCLEOTIDE SEQUENCE</scope>
    <source>
        <tissue evidence="1">Callus</tissue>
    </source>
</reference>
<name>A0A0R0HQT8_SOYBN</name>
<proteinExistence type="predicted"/>
<reference evidence="1 2" key="1">
    <citation type="journal article" date="2010" name="Nature">
        <title>Genome sequence of the palaeopolyploid soybean.</title>
        <authorList>
            <person name="Schmutz J."/>
            <person name="Cannon S.B."/>
            <person name="Schlueter J."/>
            <person name="Ma J."/>
            <person name="Mitros T."/>
            <person name="Nelson W."/>
            <person name="Hyten D.L."/>
            <person name="Song Q."/>
            <person name="Thelen J.J."/>
            <person name="Cheng J."/>
            <person name="Xu D."/>
            <person name="Hellsten U."/>
            <person name="May G.D."/>
            <person name="Yu Y."/>
            <person name="Sakurai T."/>
            <person name="Umezawa T."/>
            <person name="Bhattacharyya M.K."/>
            <person name="Sandhu D."/>
            <person name="Valliyodan B."/>
            <person name="Lindquist E."/>
            <person name="Peto M."/>
            <person name="Grant D."/>
            <person name="Shu S."/>
            <person name="Goodstein D."/>
            <person name="Barry K."/>
            <person name="Futrell-Griggs M."/>
            <person name="Abernathy B."/>
            <person name="Du J."/>
            <person name="Tian Z."/>
            <person name="Zhu L."/>
            <person name="Gill N."/>
            <person name="Joshi T."/>
            <person name="Libault M."/>
            <person name="Sethuraman A."/>
            <person name="Zhang X.-C."/>
            <person name="Shinozaki K."/>
            <person name="Nguyen H.T."/>
            <person name="Wing R.A."/>
            <person name="Cregan P."/>
            <person name="Specht J."/>
            <person name="Grimwood J."/>
            <person name="Rokhsar D."/>
            <person name="Stacey G."/>
            <person name="Shoemaker R.C."/>
            <person name="Jackson S.A."/>
        </authorList>
    </citation>
    <scope>NUCLEOTIDE SEQUENCE [LARGE SCALE GENOMIC DNA]</scope>
    <source>
        <strain evidence="2">cv. Williams 82</strain>
        <tissue evidence="1">Callus</tissue>
    </source>
</reference>
<dbReference type="Proteomes" id="UP000008827">
    <property type="component" value="Chromosome 10"/>
</dbReference>
<dbReference type="AlphaFoldDB" id="A0A0R0HQT8"/>
<sequence>MQSMVKISGDYGGHAYTEKKIECVDLLFLHFLRCFTGIIDTIHGQVQPPAVRLFIFKETLLLYHLPSVMSCPPCGLIFLTRKSSPFRQMA</sequence>
<evidence type="ECO:0000313" key="3">
    <source>
        <dbReference type="Proteomes" id="UP000008827"/>
    </source>
</evidence>
<gene>
    <name evidence="1" type="ORF">GLYMA_10G083000</name>
</gene>
<evidence type="ECO:0000313" key="2">
    <source>
        <dbReference type="EnsemblPlants" id="KRH32871"/>
    </source>
</evidence>
<accession>A0A0R0HQT8</accession>